<keyword evidence="2" id="KW-0472">Membrane</keyword>
<dbReference type="InParanoid" id="Q8ZWC2"/>
<keyword evidence="2" id="KW-0812">Transmembrane</keyword>
<reference evidence="3 4" key="1">
    <citation type="journal article" date="2002" name="Proc. Natl. Acad. Sci. U.S.A.">
        <title>Genome sequence of the hyperthermophilic crenarchaeon Pyrobaculum aerophilum.</title>
        <authorList>
            <person name="Fitz-Gibbon S.T."/>
            <person name="Ladner H."/>
            <person name="Kim U.J."/>
            <person name="Stetter K.O."/>
            <person name="Simon M.I."/>
            <person name="Miller J.H."/>
        </authorList>
    </citation>
    <scope>NUCLEOTIDE SEQUENCE [LARGE SCALE GENOMIC DNA]</scope>
    <source>
        <strain evidence="4">ATCC 51768 / DSM 7523 / JCM 9630 / CIP 104966 / NBRC 100827 / IM2</strain>
    </source>
</reference>
<keyword evidence="2" id="KW-1133">Transmembrane helix</keyword>
<dbReference type="PATRIC" id="fig|178306.9.peg.1376"/>
<keyword evidence="4" id="KW-1185">Reference proteome</keyword>
<evidence type="ECO:0008006" key="5">
    <source>
        <dbReference type="Google" id="ProtNLM"/>
    </source>
</evidence>
<dbReference type="AlphaFoldDB" id="Q8ZWC2"/>
<feature type="transmembrane region" description="Helical" evidence="2">
    <location>
        <begin position="65"/>
        <end position="87"/>
    </location>
</feature>
<sequence length="215" mass="23267">MLVHRIKNLIIVLFYFMEKRTAMILMIAGGAFYIAGGVVGAYVIAVLKGVEMGLVGGSEEEVWAAITPVIATGLVTGLLIVLGGVLVNSESRKNRVIGSILGIVMALLGAINTFGGLIIGIVLAFIGSVAGLTYKQSMRASLSAPSHVQDVVRWEVRDAQSSPAPPQSRRPASNEQSAPEPGWYLFQHEGDQHYWCYYDGEKWLTCRWASSQPSE</sequence>
<feature type="region of interest" description="Disordered" evidence="1">
    <location>
        <begin position="159"/>
        <end position="181"/>
    </location>
</feature>
<evidence type="ECO:0000256" key="1">
    <source>
        <dbReference type="SAM" id="MobiDB-lite"/>
    </source>
</evidence>
<dbReference type="Proteomes" id="UP000002439">
    <property type="component" value="Chromosome"/>
</dbReference>
<organism evidence="3 4">
    <name type="scientific">Pyrobaculum aerophilum (strain ATCC 51768 / DSM 7523 / JCM 9630 / CIP 104966 / NBRC 100827 / IM2)</name>
    <dbReference type="NCBI Taxonomy" id="178306"/>
    <lineage>
        <taxon>Archaea</taxon>
        <taxon>Thermoproteota</taxon>
        <taxon>Thermoprotei</taxon>
        <taxon>Thermoproteales</taxon>
        <taxon>Thermoproteaceae</taxon>
        <taxon>Pyrobaculum</taxon>
    </lineage>
</organism>
<evidence type="ECO:0000313" key="4">
    <source>
        <dbReference type="Proteomes" id="UP000002439"/>
    </source>
</evidence>
<dbReference type="HOGENOM" id="CLU_1280837_0_0_2"/>
<evidence type="ECO:0000256" key="2">
    <source>
        <dbReference type="SAM" id="Phobius"/>
    </source>
</evidence>
<gene>
    <name evidence="3" type="ordered locus">PAE1863</name>
</gene>
<feature type="transmembrane region" description="Helical" evidence="2">
    <location>
        <begin position="21"/>
        <end position="45"/>
    </location>
</feature>
<proteinExistence type="predicted"/>
<dbReference type="KEGG" id="pai:PAE1863"/>
<evidence type="ECO:0000313" key="3">
    <source>
        <dbReference type="EMBL" id="AAL63780.1"/>
    </source>
</evidence>
<dbReference type="STRING" id="178306.PAE1863"/>
<protein>
    <recommendedName>
        <fullName evidence="5">DUF4064 domain-containing protein</fullName>
    </recommendedName>
</protein>
<feature type="transmembrane region" description="Helical" evidence="2">
    <location>
        <begin position="94"/>
        <end position="111"/>
    </location>
</feature>
<dbReference type="EMBL" id="AE009441">
    <property type="protein sequence ID" value="AAL63780.1"/>
    <property type="molecule type" value="Genomic_DNA"/>
</dbReference>
<dbReference type="EnsemblBacteria" id="AAL63780">
    <property type="protein sequence ID" value="AAL63780"/>
    <property type="gene ID" value="PAE1863"/>
</dbReference>
<accession>Q8ZWC2</accession>
<name>Q8ZWC2_PYRAE</name>
<dbReference type="eggNOG" id="arCOG13989">
    <property type="taxonomic scope" value="Archaea"/>
</dbReference>